<evidence type="ECO:0000313" key="5">
    <source>
        <dbReference type="Proteomes" id="UP000807353"/>
    </source>
</evidence>
<dbReference type="Gene3D" id="3.40.390.10">
    <property type="entry name" value="Collagenase (Catalytic Domain)"/>
    <property type="match status" value="1"/>
</dbReference>
<reference evidence="4" key="1">
    <citation type="submission" date="2020-11" db="EMBL/GenBank/DDBJ databases">
        <authorList>
            <consortium name="DOE Joint Genome Institute"/>
            <person name="Ahrendt S."/>
            <person name="Riley R."/>
            <person name="Andreopoulos W."/>
            <person name="Labutti K."/>
            <person name="Pangilinan J."/>
            <person name="Ruiz-Duenas F.J."/>
            <person name="Barrasa J.M."/>
            <person name="Sanchez-Garcia M."/>
            <person name="Camarero S."/>
            <person name="Miyauchi S."/>
            <person name="Serrano A."/>
            <person name="Linde D."/>
            <person name="Babiker R."/>
            <person name="Drula E."/>
            <person name="Ayuso-Fernandez I."/>
            <person name="Pacheco R."/>
            <person name="Padilla G."/>
            <person name="Ferreira P."/>
            <person name="Barriuso J."/>
            <person name="Kellner H."/>
            <person name="Castanera R."/>
            <person name="Alfaro M."/>
            <person name="Ramirez L."/>
            <person name="Pisabarro A.G."/>
            <person name="Kuo A."/>
            <person name="Tritt A."/>
            <person name="Lipzen A."/>
            <person name="He G."/>
            <person name="Yan M."/>
            <person name="Ng V."/>
            <person name="Cullen D."/>
            <person name="Martin F."/>
            <person name="Rosso M.-N."/>
            <person name="Henrissat B."/>
            <person name="Hibbett D."/>
            <person name="Martinez A.T."/>
            <person name="Grigoriev I.V."/>
        </authorList>
    </citation>
    <scope>NUCLEOTIDE SEQUENCE</scope>
    <source>
        <strain evidence="4">CBS 247.69</strain>
    </source>
</reference>
<feature type="signal peptide" evidence="2">
    <location>
        <begin position="1"/>
        <end position="19"/>
    </location>
</feature>
<dbReference type="SUPFAM" id="SSF55486">
    <property type="entry name" value="Metalloproteases ('zincins'), catalytic domain"/>
    <property type="match status" value="1"/>
</dbReference>
<dbReference type="OrthoDB" id="4689212at2759"/>
<dbReference type="GO" id="GO:0008237">
    <property type="term" value="F:metallopeptidase activity"/>
    <property type="evidence" value="ECO:0007669"/>
    <property type="project" value="InterPro"/>
</dbReference>
<feature type="region of interest" description="Disordered" evidence="1">
    <location>
        <begin position="238"/>
        <end position="260"/>
    </location>
</feature>
<proteinExistence type="predicted"/>
<gene>
    <name evidence="4" type="ORF">BDZ94DRAFT_1305704</name>
</gene>
<dbReference type="Pfam" id="PF13933">
    <property type="entry name" value="HRXXH"/>
    <property type="match status" value="1"/>
</dbReference>
<dbReference type="GO" id="GO:0009277">
    <property type="term" value="C:fungal-type cell wall"/>
    <property type="evidence" value="ECO:0007669"/>
    <property type="project" value="TreeGrafter"/>
</dbReference>
<dbReference type="EMBL" id="MU150238">
    <property type="protein sequence ID" value="KAF9467229.1"/>
    <property type="molecule type" value="Genomic_DNA"/>
</dbReference>
<evidence type="ECO:0000256" key="1">
    <source>
        <dbReference type="SAM" id="MobiDB-lite"/>
    </source>
</evidence>
<dbReference type="GO" id="GO:0008270">
    <property type="term" value="F:zinc ion binding"/>
    <property type="evidence" value="ECO:0007669"/>
    <property type="project" value="TreeGrafter"/>
</dbReference>
<dbReference type="Proteomes" id="UP000807353">
    <property type="component" value="Unassembled WGS sequence"/>
</dbReference>
<feature type="domain" description="Putative peptidase" evidence="3">
    <location>
        <begin position="30"/>
        <end position="232"/>
    </location>
</feature>
<dbReference type="GO" id="GO:0005178">
    <property type="term" value="F:integrin binding"/>
    <property type="evidence" value="ECO:0007669"/>
    <property type="project" value="TreeGrafter"/>
</dbReference>
<evidence type="ECO:0000256" key="2">
    <source>
        <dbReference type="SAM" id="SignalP"/>
    </source>
</evidence>
<dbReference type="InterPro" id="IPR029482">
    <property type="entry name" value="HRXXH"/>
</dbReference>
<dbReference type="PANTHER" id="PTHR39399:SF1">
    <property type="entry name" value="PROTEIN ZPS1"/>
    <property type="match status" value="1"/>
</dbReference>
<name>A0A9P6CNQ9_9AGAR</name>
<dbReference type="PANTHER" id="PTHR39399">
    <property type="entry name" value="PROTEIN ZPS1"/>
    <property type="match status" value="1"/>
</dbReference>
<comment type="caution">
    <text evidence="4">The sequence shown here is derived from an EMBL/GenBank/DDBJ whole genome shotgun (WGS) entry which is preliminary data.</text>
</comment>
<organism evidence="4 5">
    <name type="scientific">Collybia nuda</name>
    <dbReference type="NCBI Taxonomy" id="64659"/>
    <lineage>
        <taxon>Eukaryota</taxon>
        <taxon>Fungi</taxon>
        <taxon>Dikarya</taxon>
        <taxon>Basidiomycota</taxon>
        <taxon>Agaricomycotina</taxon>
        <taxon>Agaricomycetes</taxon>
        <taxon>Agaricomycetidae</taxon>
        <taxon>Agaricales</taxon>
        <taxon>Tricholomatineae</taxon>
        <taxon>Clitocybaceae</taxon>
        <taxon>Collybia</taxon>
    </lineage>
</organism>
<dbReference type="InterPro" id="IPR024079">
    <property type="entry name" value="MetalloPept_cat_dom_sf"/>
</dbReference>
<keyword evidence="5" id="KW-1185">Reference proteome</keyword>
<dbReference type="GO" id="GO:0005576">
    <property type="term" value="C:extracellular region"/>
    <property type="evidence" value="ECO:0007669"/>
    <property type="project" value="TreeGrafter"/>
</dbReference>
<evidence type="ECO:0000259" key="3">
    <source>
        <dbReference type="Pfam" id="PF13933"/>
    </source>
</evidence>
<accession>A0A9P6CNQ9</accession>
<dbReference type="GO" id="GO:0009986">
    <property type="term" value="C:cell surface"/>
    <property type="evidence" value="ECO:0007669"/>
    <property type="project" value="TreeGrafter"/>
</dbReference>
<keyword evidence="2" id="KW-0732">Signal</keyword>
<dbReference type="AlphaFoldDB" id="A0A9P6CNQ9"/>
<evidence type="ECO:0000313" key="4">
    <source>
        <dbReference type="EMBL" id="KAF9467229.1"/>
    </source>
</evidence>
<dbReference type="InterPro" id="IPR039124">
    <property type="entry name" value="PRA1-like"/>
</dbReference>
<sequence>MFRVLPLLLGITSCLVVLASPLQRRESLKHYTNDIAIHSSCNATQSRQLKKALADTYEIVGIAQEYVLANGPQDPLYKKYFGKGDYIAVLGALDGILVGNKEGVLLRCDDIDGKQEGWAGHWRGENATYETVICDLSYEIRRPLEQFCGFGYTVAGSSASYYFATDMMHRLYHVPVIADAKISHHADSYEDCLELAVHNFTWAPYNTHTLQYFAADVFGKVVGAPGIGCTGDVDRDHDHKPIASASRAKSAQTPRTTASITRTATVTITSKKSCHTHDDGEEHCD</sequence>
<protein>
    <submittedName>
        <fullName evidence="4">Peptidase family-domain-containing protein</fullName>
    </submittedName>
</protein>
<feature type="chain" id="PRO_5040425490" evidence="2">
    <location>
        <begin position="20"/>
        <end position="285"/>
    </location>
</feature>